<dbReference type="Pfam" id="PF07726">
    <property type="entry name" value="AAA_3"/>
    <property type="match status" value="1"/>
</dbReference>
<accession>A0ABQ5QA33</accession>
<dbReference type="Proteomes" id="UP001165089">
    <property type="component" value="Unassembled WGS sequence"/>
</dbReference>
<dbReference type="Gene3D" id="1.10.8.80">
    <property type="entry name" value="Magnesium chelatase subunit I, C-Terminal domain"/>
    <property type="match status" value="1"/>
</dbReference>
<evidence type="ECO:0000313" key="3">
    <source>
        <dbReference type="Proteomes" id="UP001165089"/>
    </source>
</evidence>
<dbReference type="PANTHER" id="PTHR42759">
    <property type="entry name" value="MOXR FAMILY PROTEIN"/>
    <property type="match status" value="1"/>
</dbReference>
<keyword evidence="3" id="KW-1185">Reference proteome</keyword>
<dbReference type="Pfam" id="PF17863">
    <property type="entry name" value="AAA_lid_2"/>
    <property type="match status" value="1"/>
</dbReference>
<dbReference type="EMBL" id="BSDD01000007">
    <property type="protein sequence ID" value="GLH71448.1"/>
    <property type="molecule type" value="Genomic_DNA"/>
</dbReference>
<dbReference type="SUPFAM" id="SSF52540">
    <property type="entry name" value="P-loop containing nucleoside triphosphate hydrolases"/>
    <property type="match status" value="1"/>
</dbReference>
<dbReference type="InterPro" id="IPR027417">
    <property type="entry name" value="P-loop_NTPase"/>
</dbReference>
<feature type="domain" description="AAA+ ATPase" evidence="1">
    <location>
        <begin position="50"/>
        <end position="191"/>
    </location>
</feature>
<proteinExistence type="predicted"/>
<gene>
    <name evidence="2" type="ORF">GETHPA_29820</name>
</gene>
<dbReference type="SMART" id="SM00382">
    <property type="entry name" value="AAA"/>
    <property type="match status" value="1"/>
</dbReference>
<dbReference type="InterPro" id="IPR003593">
    <property type="entry name" value="AAA+_ATPase"/>
</dbReference>
<dbReference type="InterPro" id="IPR011703">
    <property type="entry name" value="ATPase_AAA-3"/>
</dbReference>
<dbReference type="InterPro" id="IPR041628">
    <property type="entry name" value="ChlI/MoxR_AAA_lid"/>
</dbReference>
<evidence type="ECO:0000259" key="1">
    <source>
        <dbReference type="SMART" id="SM00382"/>
    </source>
</evidence>
<comment type="caution">
    <text evidence="2">The sequence shown here is derived from an EMBL/GenBank/DDBJ whole genome shotgun (WGS) entry which is preliminary data.</text>
</comment>
<dbReference type="InterPro" id="IPR050764">
    <property type="entry name" value="CbbQ/NirQ/NorQ/GpvN"/>
</dbReference>
<dbReference type="RefSeq" id="WP_285727775.1">
    <property type="nucleotide sequence ID" value="NZ_BSDD01000007.1"/>
</dbReference>
<dbReference type="PIRSF" id="PIRSF002849">
    <property type="entry name" value="AAA_ATPase_chaperone_MoxR_prd"/>
    <property type="match status" value="1"/>
</dbReference>
<dbReference type="PANTHER" id="PTHR42759:SF5">
    <property type="entry name" value="METHANOL DEHYDROGENASE REGULATOR"/>
    <property type="match status" value="1"/>
</dbReference>
<dbReference type="Gene3D" id="3.40.50.300">
    <property type="entry name" value="P-loop containing nucleotide triphosphate hydrolases"/>
    <property type="match status" value="1"/>
</dbReference>
<evidence type="ECO:0000313" key="2">
    <source>
        <dbReference type="EMBL" id="GLH71448.1"/>
    </source>
</evidence>
<protein>
    <recommendedName>
        <fullName evidence="1">AAA+ ATPase domain-containing protein</fullName>
    </recommendedName>
</protein>
<reference evidence="2 3" key="1">
    <citation type="journal article" date="2023" name="Antonie Van Leeuwenhoek">
        <title>Mesoterricola silvestris gen. nov., sp. nov., Mesoterricola sediminis sp. nov., Geothrix oryzae sp. nov., Geothrix edaphica sp. nov., Geothrix rubra sp. nov., and Geothrix limicola sp. nov., six novel members of Acidobacteriota isolated from soils.</title>
        <authorList>
            <person name="Itoh H."/>
            <person name="Sugisawa Y."/>
            <person name="Mise K."/>
            <person name="Xu Z."/>
            <person name="Kuniyasu M."/>
            <person name="Ushijima N."/>
            <person name="Kawano K."/>
            <person name="Kobayashi E."/>
            <person name="Shiratori Y."/>
            <person name="Masuda Y."/>
            <person name="Senoo K."/>
        </authorList>
    </citation>
    <scope>NUCLEOTIDE SEQUENCE [LARGE SCALE GENOMIC DNA]</scope>
    <source>
        <strain evidence="2 3">Red803</strain>
    </source>
</reference>
<sequence>MTQAPPVLVPPPQRGQEVLRPAVRAGLAALESVVVGKGPQVRRSLAALLAGGHVLLEDLPGVGKTTLAKGLSRILGGSFQRVQGTNDLLPSDLLGMHLWDAQTQSFRFQPGPVFCNVLLLDELNRIGPKTQSAMLEVMVEGQATLDRSTHRLPDPFFVIATQNPLDHAGTFPLPESQLDRFSCALHLGHPDPAAERRVLKGEAGLDRLDTLGPALDLEGWRQARAAVKTVRLSDPVLDYAERVVARIRSDGGFCSTRAAKHWLGLAQAEAWLADRDFVTPDDLQACLTDTMAHRGQLDERRLSRSERREQLGRMLKDLPVGWTG</sequence>
<name>A0ABQ5QA33_9BACT</name>
<organism evidence="2 3">
    <name type="scientific">Geothrix rubra</name>
    <dbReference type="NCBI Taxonomy" id="2927977"/>
    <lineage>
        <taxon>Bacteria</taxon>
        <taxon>Pseudomonadati</taxon>
        <taxon>Acidobacteriota</taxon>
        <taxon>Holophagae</taxon>
        <taxon>Holophagales</taxon>
        <taxon>Holophagaceae</taxon>
        <taxon>Geothrix</taxon>
    </lineage>
</organism>
<dbReference type="CDD" id="cd00009">
    <property type="entry name" value="AAA"/>
    <property type="match status" value="1"/>
</dbReference>